<dbReference type="InterPro" id="IPR051843">
    <property type="entry name" value="CPA1_transporter"/>
</dbReference>
<dbReference type="Proteomes" id="UP001152798">
    <property type="component" value="Chromosome 1"/>
</dbReference>
<evidence type="ECO:0000256" key="2">
    <source>
        <dbReference type="SAM" id="Phobius"/>
    </source>
</evidence>
<dbReference type="PANTHER" id="PTHR31102:SF1">
    <property type="entry name" value="CATION_H+ EXCHANGER DOMAIN-CONTAINING PROTEIN"/>
    <property type="match status" value="1"/>
</dbReference>
<evidence type="ECO:0000256" key="1">
    <source>
        <dbReference type="ARBA" id="ARBA00007367"/>
    </source>
</evidence>
<sequence length="247" mass="26889">MFQMLTCHSIGSNWIAPAPDSPLSAGGTWNKLGTHVVPLRCCLLALGSLCVYLGAKQYDVSAGGPLGSLATGCVSAYFWRAQGWTEANNPVLSVYNVKWNLLEAVLFGFVGAEVDVYGTTLQDLLFCCGFLVITLFIRLTCFAACVSLSGKFNWKEVCLGTLVWLPKATVLAALSPQVIDMCRKVFGDDTDETSDHFRRSKFIVLSAVFDMIVTAPVSYVIVNRLAAKMLRKPKAESKAESKSLVRV</sequence>
<evidence type="ECO:0000313" key="4">
    <source>
        <dbReference type="Proteomes" id="UP001152798"/>
    </source>
</evidence>
<dbReference type="AlphaFoldDB" id="A0A9P0E4Y5"/>
<keyword evidence="4" id="KW-1185">Reference proteome</keyword>
<name>A0A9P0E4Y5_NEZVI</name>
<reference evidence="3" key="1">
    <citation type="submission" date="2022-01" db="EMBL/GenBank/DDBJ databases">
        <authorList>
            <person name="King R."/>
        </authorList>
    </citation>
    <scope>NUCLEOTIDE SEQUENCE</scope>
</reference>
<dbReference type="PANTHER" id="PTHR31102">
    <property type="match status" value="1"/>
</dbReference>
<organism evidence="3 4">
    <name type="scientific">Nezara viridula</name>
    <name type="common">Southern green stink bug</name>
    <name type="synonym">Cimex viridulus</name>
    <dbReference type="NCBI Taxonomy" id="85310"/>
    <lineage>
        <taxon>Eukaryota</taxon>
        <taxon>Metazoa</taxon>
        <taxon>Ecdysozoa</taxon>
        <taxon>Arthropoda</taxon>
        <taxon>Hexapoda</taxon>
        <taxon>Insecta</taxon>
        <taxon>Pterygota</taxon>
        <taxon>Neoptera</taxon>
        <taxon>Paraneoptera</taxon>
        <taxon>Hemiptera</taxon>
        <taxon>Heteroptera</taxon>
        <taxon>Panheteroptera</taxon>
        <taxon>Pentatomomorpha</taxon>
        <taxon>Pentatomoidea</taxon>
        <taxon>Pentatomidae</taxon>
        <taxon>Pentatominae</taxon>
        <taxon>Nezara</taxon>
    </lineage>
</organism>
<protein>
    <submittedName>
        <fullName evidence="3">Uncharacterized protein</fullName>
    </submittedName>
</protein>
<comment type="similarity">
    <text evidence="1">Belongs to the monovalent cation:proton antiporter 1 (CPA1) transporter (TC 2.A.36) family.</text>
</comment>
<gene>
    <name evidence="3" type="ORF">NEZAVI_LOCUS29</name>
</gene>
<dbReference type="OrthoDB" id="6613629at2759"/>
<proteinExistence type="inferred from homology"/>
<evidence type="ECO:0000313" key="3">
    <source>
        <dbReference type="EMBL" id="CAH1388392.1"/>
    </source>
</evidence>
<dbReference type="EMBL" id="OV725077">
    <property type="protein sequence ID" value="CAH1388392.1"/>
    <property type="molecule type" value="Genomic_DNA"/>
</dbReference>
<feature type="transmembrane region" description="Helical" evidence="2">
    <location>
        <begin position="124"/>
        <end position="149"/>
    </location>
</feature>
<keyword evidence="2" id="KW-0472">Membrane</keyword>
<accession>A0A9P0E4Y5</accession>
<keyword evidence="2" id="KW-0812">Transmembrane</keyword>
<dbReference type="GO" id="GO:0098662">
    <property type="term" value="P:inorganic cation transmembrane transport"/>
    <property type="evidence" value="ECO:0007669"/>
    <property type="project" value="TreeGrafter"/>
</dbReference>
<feature type="transmembrane region" description="Helical" evidence="2">
    <location>
        <begin position="202"/>
        <end position="222"/>
    </location>
</feature>
<keyword evidence="2" id="KW-1133">Transmembrane helix</keyword>